<name>A0AAV4J181_9GAST</name>
<feature type="compositionally biased region" description="Basic residues" evidence="1">
    <location>
        <begin position="99"/>
        <end position="109"/>
    </location>
</feature>
<comment type="caution">
    <text evidence="2">The sequence shown here is derived from an EMBL/GenBank/DDBJ whole genome shotgun (WGS) entry which is preliminary data.</text>
</comment>
<organism evidence="2 3">
    <name type="scientific">Elysia marginata</name>
    <dbReference type="NCBI Taxonomy" id="1093978"/>
    <lineage>
        <taxon>Eukaryota</taxon>
        <taxon>Metazoa</taxon>
        <taxon>Spiralia</taxon>
        <taxon>Lophotrochozoa</taxon>
        <taxon>Mollusca</taxon>
        <taxon>Gastropoda</taxon>
        <taxon>Heterobranchia</taxon>
        <taxon>Euthyneura</taxon>
        <taxon>Panpulmonata</taxon>
        <taxon>Sacoglossa</taxon>
        <taxon>Placobranchoidea</taxon>
        <taxon>Plakobranchidae</taxon>
        <taxon>Elysia</taxon>
    </lineage>
</organism>
<feature type="compositionally biased region" description="Low complexity" evidence="1">
    <location>
        <begin position="110"/>
        <end position="124"/>
    </location>
</feature>
<evidence type="ECO:0000313" key="2">
    <source>
        <dbReference type="EMBL" id="GFS15413.1"/>
    </source>
</evidence>
<dbReference type="EMBL" id="BMAT01009875">
    <property type="protein sequence ID" value="GFS15413.1"/>
    <property type="molecule type" value="Genomic_DNA"/>
</dbReference>
<feature type="compositionally biased region" description="Basic and acidic residues" evidence="1">
    <location>
        <begin position="59"/>
        <end position="68"/>
    </location>
</feature>
<evidence type="ECO:0000313" key="3">
    <source>
        <dbReference type="Proteomes" id="UP000762676"/>
    </source>
</evidence>
<dbReference type="AlphaFoldDB" id="A0AAV4J181"/>
<dbReference type="Proteomes" id="UP000762676">
    <property type="component" value="Unassembled WGS sequence"/>
</dbReference>
<protein>
    <submittedName>
        <fullName evidence="2">Uncharacterized protein</fullName>
    </submittedName>
</protein>
<reference evidence="2 3" key="1">
    <citation type="journal article" date="2021" name="Elife">
        <title>Chloroplast acquisition without the gene transfer in kleptoplastic sea slugs, Plakobranchus ocellatus.</title>
        <authorList>
            <person name="Maeda T."/>
            <person name="Takahashi S."/>
            <person name="Yoshida T."/>
            <person name="Shimamura S."/>
            <person name="Takaki Y."/>
            <person name="Nagai Y."/>
            <person name="Toyoda A."/>
            <person name="Suzuki Y."/>
            <person name="Arimoto A."/>
            <person name="Ishii H."/>
            <person name="Satoh N."/>
            <person name="Nishiyama T."/>
            <person name="Hasebe M."/>
            <person name="Maruyama T."/>
            <person name="Minagawa J."/>
            <person name="Obokata J."/>
            <person name="Shigenobu S."/>
        </authorList>
    </citation>
    <scope>NUCLEOTIDE SEQUENCE [LARGE SCALE GENOMIC DNA]</scope>
</reference>
<proteinExistence type="predicted"/>
<feature type="compositionally biased region" description="Polar residues" evidence="1">
    <location>
        <begin position="88"/>
        <end position="98"/>
    </location>
</feature>
<sequence>MSLLNRAPAREIFLCQLEASSQAMALVAVDRDKNIQRPEVSTTTEGVLSDFAKKDSLSLKDRLGRKSGVEAPSSTSGGKTGRPKFMTATKQKVTQVTNLRKRLGTRKKTSQSSPVVSSTQQKTVAVKAKVGGMSSDALAKPSGGVFSRLGKKTS</sequence>
<evidence type="ECO:0000256" key="1">
    <source>
        <dbReference type="SAM" id="MobiDB-lite"/>
    </source>
</evidence>
<gene>
    <name evidence="2" type="ORF">ElyMa_004932000</name>
</gene>
<accession>A0AAV4J181</accession>
<keyword evidence="3" id="KW-1185">Reference proteome</keyword>
<feature type="region of interest" description="Disordered" evidence="1">
    <location>
        <begin position="59"/>
        <end position="154"/>
    </location>
</feature>